<accession>A0A5N5CXR1</accession>
<dbReference type="Pfam" id="PF12796">
    <property type="entry name" value="Ank_2"/>
    <property type="match status" value="1"/>
</dbReference>
<feature type="repeat" description="ANK" evidence="1">
    <location>
        <begin position="33"/>
        <end position="65"/>
    </location>
</feature>
<keyword evidence="3" id="KW-1185">Reference proteome</keyword>
<dbReference type="Gene3D" id="1.25.40.20">
    <property type="entry name" value="Ankyrin repeat-containing domain"/>
    <property type="match status" value="1"/>
</dbReference>
<dbReference type="PROSITE" id="PS50297">
    <property type="entry name" value="ANK_REP_REGION"/>
    <property type="match status" value="2"/>
</dbReference>
<dbReference type="OrthoDB" id="2142040at2759"/>
<name>A0A5N5CXR1_9PEZI</name>
<dbReference type="PANTHER" id="PTHR34706">
    <property type="entry name" value="SLR1338 PROTEIN"/>
    <property type="match status" value="1"/>
</dbReference>
<dbReference type="PROSITE" id="PS50088">
    <property type="entry name" value="ANK_REPEAT"/>
    <property type="match status" value="3"/>
</dbReference>
<keyword evidence="1" id="KW-0040">ANK repeat</keyword>
<feature type="repeat" description="ANK" evidence="1">
    <location>
        <begin position="66"/>
        <end position="100"/>
    </location>
</feature>
<dbReference type="InterPro" id="IPR036465">
    <property type="entry name" value="vWFA_dom_sf"/>
</dbReference>
<gene>
    <name evidence="2" type="primary">ANKRD1</name>
    <name evidence="2" type="ORF">DBV05_g11232</name>
</gene>
<sequence>MSDIYTLAKNGKLTEKKLDEFLQNSQIDAENSHKRTLLVEAVRGGHPSVVELLIRKGAEVDKRDAYGRTPLHLAVVTRKNRIETVEALINAKADPDSADNDGNTPLMDAIARTVDVPVMKLLVAAGASTTKKNGLDQSAIDIANGKNDLNVKRAVLPADEQSPGRLEFIATIVNLVLFILAYVNSGIVRGVVKGVVSNLYHMIGNTKPDRETAKKIDNPETVDDFKKNIDNFVRIESPELSAFFKPKNDFFQKVAEKAVELKEDPNNHLKAPSQISDLTRLALYQPILYCDDSGSMGTVDTEKGPSRQELLRRLVTRMCSIATRLVPDGEGVHLRFINKDQPRTGAYDNLSKDQIDNELKFEPSGGTRIGTELRNKILKPFVFDVFARGQTLKRPILVIVITDGKPTDDDPDAFKNAIVECGQALVDKGYEPEACRFLVSRIGKDETAGNFLNALGGDLAIDRVVHRTSGPLDTKFSDLSKNEAHVEEWLLNVLMSPITGRSRS</sequence>
<dbReference type="InterPro" id="IPR036770">
    <property type="entry name" value="Ankyrin_rpt-contain_sf"/>
</dbReference>
<dbReference type="Pfam" id="PF00023">
    <property type="entry name" value="Ank"/>
    <property type="match status" value="1"/>
</dbReference>
<comment type="caution">
    <text evidence="2">The sequence shown here is derived from an EMBL/GenBank/DDBJ whole genome shotgun (WGS) entry which is preliminary data.</text>
</comment>
<dbReference type="SMART" id="SM00248">
    <property type="entry name" value="ANK"/>
    <property type="match status" value="3"/>
</dbReference>
<proteinExistence type="predicted"/>
<dbReference type="InterPro" id="IPR002110">
    <property type="entry name" value="Ankyrin_rpt"/>
</dbReference>
<feature type="repeat" description="ANK" evidence="1">
    <location>
        <begin position="101"/>
        <end position="134"/>
    </location>
</feature>
<dbReference type="SUPFAM" id="SSF48403">
    <property type="entry name" value="Ankyrin repeat"/>
    <property type="match status" value="1"/>
</dbReference>
<evidence type="ECO:0000313" key="2">
    <source>
        <dbReference type="EMBL" id="KAB2570086.1"/>
    </source>
</evidence>
<dbReference type="Gene3D" id="3.40.50.410">
    <property type="entry name" value="von Willebrand factor, type A domain"/>
    <property type="match status" value="1"/>
</dbReference>
<organism evidence="2 3">
    <name type="scientific">Lasiodiplodia theobromae</name>
    <dbReference type="NCBI Taxonomy" id="45133"/>
    <lineage>
        <taxon>Eukaryota</taxon>
        <taxon>Fungi</taxon>
        <taxon>Dikarya</taxon>
        <taxon>Ascomycota</taxon>
        <taxon>Pezizomycotina</taxon>
        <taxon>Dothideomycetes</taxon>
        <taxon>Dothideomycetes incertae sedis</taxon>
        <taxon>Botryosphaeriales</taxon>
        <taxon>Botryosphaeriaceae</taxon>
        <taxon>Lasiodiplodia</taxon>
    </lineage>
</organism>
<reference evidence="2 3" key="1">
    <citation type="journal article" date="2019" name="Sci. Rep.">
        <title>A multi-omics analysis of the grapevine pathogen Lasiodiplodia theobromae reveals that temperature affects the expression of virulence- and pathogenicity-related genes.</title>
        <authorList>
            <person name="Felix C."/>
            <person name="Meneses R."/>
            <person name="Goncalves M.F.M."/>
            <person name="Tilleman L."/>
            <person name="Duarte A.S."/>
            <person name="Jorrin-Novo J.V."/>
            <person name="Van de Peer Y."/>
            <person name="Deforce D."/>
            <person name="Van Nieuwerburgh F."/>
            <person name="Esteves A.C."/>
            <person name="Alves A."/>
        </authorList>
    </citation>
    <scope>NUCLEOTIDE SEQUENCE [LARGE SCALE GENOMIC DNA]</scope>
    <source>
        <strain evidence="2 3">LA-SOL3</strain>
    </source>
</reference>
<dbReference type="AlphaFoldDB" id="A0A5N5CXR1"/>
<protein>
    <submittedName>
        <fullName evidence="2">Ankyrin repeat domain-containing protein 1</fullName>
    </submittedName>
</protein>
<dbReference type="Proteomes" id="UP000325902">
    <property type="component" value="Unassembled WGS sequence"/>
</dbReference>
<evidence type="ECO:0000313" key="3">
    <source>
        <dbReference type="Proteomes" id="UP000325902"/>
    </source>
</evidence>
<dbReference type="EMBL" id="VCHE01000152">
    <property type="protein sequence ID" value="KAB2570086.1"/>
    <property type="molecule type" value="Genomic_DNA"/>
</dbReference>
<dbReference type="SUPFAM" id="SSF53300">
    <property type="entry name" value="vWA-like"/>
    <property type="match status" value="1"/>
</dbReference>
<dbReference type="PANTHER" id="PTHR34706:SF3">
    <property type="entry name" value="ANKYRIN REPEAT PROTEIN (AFU_ORTHOLOGUE AFUA_7G06200)"/>
    <property type="match status" value="1"/>
</dbReference>
<evidence type="ECO:0000256" key="1">
    <source>
        <dbReference type="PROSITE-ProRule" id="PRU00023"/>
    </source>
</evidence>